<comment type="caution">
    <text evidence="1">The sequence shown here is derived from an EMBL/GenBank/DDBJ whole genome shotgun (WGS) entry which is preliminary data.</text>
</comment>
<gene>
    <name evidence="1" type="ORF">BpHYR1_048182</name>
</gene>
<evidence type="ECO:0000313" key="2">
    <source>
        <dbReference type="Proteomes" id="UP000276133"/>
    </source>
</evidence>
<name>A0A3M7PBJ3_BRAPC</name>
<keyword evidence="2" id="KW-1185">Reference proteome</keyword>
<organism evidence="1 2">
    <name type="scientific">Brachionus plicatilis</name>
    <name type="common">Marine rotifer</name>
    <name type="synonym">Brachionus muelleri</name>
    <dbReference type="NCBI Taxonomy" id="10195"/>
    <lineage>
        <taxon>Eukaryota</taxon>
        <taxon>Metazoa</taxon>
        <taxon>Spiralia</taxon>
        <taxon>Gnathifera</taxon>
        <taxon>Rotifera</taxon>
        <taxon>Eurotatoria</taxon>
        <taxon>Monogononta</taxon>
        <taxon>Pseudotrocha</taxon>
        <taxon>Ploima</taxon>
        <taxon>Brachionidae</taxon>
        <taxon>Brachionus</taxon>
    </lineage>
</organism>
<sequence length="49" mass="5893">MNSSFVNSLHDMGTSLLINLEIMFSKIHLEMFCRRFFCTKPRNYHKLIK</sequence>
<dbReference type="AlphaFoldDB" id="A0A3M7PBJ3"/>
<accession>A0A3M7PBJ3</accession>
<reference evidence="1 2" key="1">
    <citation type="journal article" date="2018" name="Sci. Rep.">
        <title>Genomic signatures of local adaptation to the degree of environmental predictability in rotifers.</title>
        <authorList>
            <person name="Franch-Gras L."/>
            <person name="Hahn C."/>
            <person name="Garcia-Roger E.M."/>
            <person name="Carmona M.J."/>
            <person name="Serra M."/>
            <person name="Gomez A."/>
        </authorList>
    </citation>
    <scope>NUCLEOTIDE SEQUENCE [LARGE SCALE GENOMIC DNA]</scope>
    <source>
        <strain evidence="1">HYR1</strain>
    </source>
</reference>
<protein>
    <submittedName>
        <fullName evidence="1">Uncharacterized protein</fullName>
    </submittedName>
</protein>
<proteinExistence type="predicted"/>
<evidence type="ECO:0000313" key="1">
    <source>
        <dbReference type="EMBL" id="RMZ96475.1"/>
    </source>
</evidence>
<dbReference type="EMBL" id="REGN01012153">
    <property type="protein sequence ID" value="RMZ96475.1"/>
    <property type="molecule type" value="Genomic_DNA"/>
</dbReference>
<dbReference type="Proteomes" id="UP000276133">
    <property type="component" value="Unassembled WGS sequence"/>
</dbReference>